<sequence length="82" mass="9153">MSSSTPCGQFFDDSDSKAVVDVQVKVLIDSRQDSEDNGSRIHANGRVGEQCRNLTSPCPRVLGSELVPPMTTRFHEWALWLF</sequence>
<reference evidence="1 2" key="2">
    <citation type="submission" date="2018-11" db="EMBL/GenBank/DDBJ databases">
        <authorList>
            <consortium name="Pathogen Informatics"/>
        </authorList>
    </citation>
    <scope>NUCLEOTIDE SEQUENCE [LARGE SCALE GENOMIC DNA]</scope>
</reference>
<protein>
    <submittedName>
        <fullName evidence="1 3">Uncharacterized protein</fullName>
    </submittedName>
</protein>
<evidence type="ECO:0000313" key="2">
    <source>
        <dbReference type="Proteomes" id="UP000271162"/>
    </source>
</evidence>
<accession>A0A0N4YF34</accession>
<organism evidence="3">
    <name type="scientific">Nippostrongylus brasiliensis</name>
    <name type="common">Rat hookworm</name>
    <dbReference type="NCBI Taxonomy" id="27835"/>
    <lineage>
        <taxon>Eukaryota</taxon>
        <taxon>Metazoa</taxon>
        <taxon>Ecdysozoa</taxon>
        <taxon>Nematoda</taxon>
        <taxon>Chromadorea</taxon>
        <taxon>Rhabditida</taxon>
        <taxon>Rhabditina</taxon>
        <taxon>Rhabditomorpha</taxon>
        <taxon>Strongyloidea</taxon>
        <taxon>Heligmosomidae</taxon>
        <taxon>Nippostrongylus</taxon>
    </lineage>
</organism>
<reference evidence="3" key="1">
    <citation type="submission" date="2017-02" db="UniProtKB">
        <authorList>
            <consortium name="WormBaseParasite"/>
        </authorList>
    </citation>
    <scope>IDENTIFICATION</scope>
</reference>
<dbReference type="Proteomes" id="UP000271162">
    <property type="component" value="Unassembled WGS sequence"/>
</dbReference>
<evidence type="ECO:0000313" key="3">
    <source>
        <dbReference type="WBParaSite" id="NBR_0001534601-mRNA-1"/>
    </source>
</evidence>
<proteinExistence type="predicted"/>
<dbReference type="EMBL" id="UYSL01021700">
    <property type="protein sequence ID" value="VDL78941.1"/>
    <property type="molecule type" value="Genomic_DNA"/>
</dbReference>
<keyword evidence="2" id="KW-1185">Reference proteome</keyword>
<evidence type="ECO:0000313" key="1">
    <source>
        <dbReference type="EMBL" id="VDL78941.1"/>
    </source>
</evidence>
<name>A0A0N4YF34_NIPBR</name>
<gene>
    <name evidence="1" type="ORF">NBR_LOCUS15347</name>
</gene>
<dbReference type="AlphaFoldDB" id="A0A0N4YF34"/>
<dbReference type="WBParaSite" id="NBR_0001534601-mRNA-1">
    <property type="protein sequence ID" value="NBR_0001534601-mRNA-1"/>
    <property type="gene ID" value="NBR_0001534601"/>
</dbReference>